<reference evidence="1" key="2">
    <citation type="journal article" date="2019" name="PLoS ONE">
        <title>Identification and characterization of putative Aeromonas spp. T3SS effectors.</title>
        <authorList>
            <person name="Rangel L.T."/>
            <person name="Marden J."/>
            <person name="Colston S."/>
            <person name="Setubal J.C."/>
            <person name="Graf J."/>
            <person name="Gogarten J.P."/>
        </authorList>
    </citation>
    <scope>NUCLEOTIDE SEQUENCE</scope>
    <source>
        <strain evidence="1">BAQ071013-135</strain>
    </source>
</reference>
<organism evidence="1 2">
    <name type="scientific">Aeromonas veronii</name>
    <dbReference type="NCBI Taxonomy" id="654"/>
    <lineage>
        <taxon>Bacteria</taxon>
        <taxon>Pseudomonadati</taxon>
        <taxon>Pseudomonadota</taxon>
        <taxon>Gammaproteobacteria</taxon>
        <taxon>Aeromonadales</taxon>
        <taxon>Aeromonadaceae</taxon>
        <taxon>Aeromonas</taxon>
    </lineage>
</organism>
<reference evidence="1" key="1">
    <citation type="submission" date="2017-10" db="EMBL/GenBank/DDBJ databases">
        <authorList>
            <person name="Colston S.M."/>
            <person name="Graf J."/>
        </authorList>
    </citation>
    <scope>NUCLEOTIDE SEQUENCE</scope>
    <source>
        <strain evidence="1">BAQ071013-135</strain>
    </source>
</reference>
<dbReference type="AlphaFoldDB" id="A0A1Q8F670"/>
<protein>
    <submittedName>
        <fullName evidence="1">Uncharacterized protein</fullName>
    </submittedName>
</protein>
<name>A0A1Q8F670_AERVE</name>
<accession>A0A1Q8F670</accession>
<proteinExistence type="predicted"/>
<sequence>MSLIELPARSRHHAVIIRLMRTEPMPPAPVGGSDGKGLIVLKINRKAQLLGKQSENPVFGKFAG</sequence>
<gene>
    <name evidence="1" type="ORF">CF123_04260</name>
</gene>
<dbReference type="EMBL" id="PDXJ01000005">
    <property type="protein sequence ID" value="TND55925.1"/>
    <property type="molecule type" value="Genomic_DNA"/>
</dbReference>
<evidence type="ECO:0000313" key="1">
    <source>
        <dbReference type="EMBL" id="TND55925.1"/>
    </source>
</evidence>
<comment type="caution">
    <text evidence="1">The sequence shown here is derived from an EMBL/GenBank/DDBJ whole genome shotgun (WGS) entry which is preliminary data.</text>
</comment>
<dbReference type="Proteomes" id="UP000796104">
    <property type="component" value="Unassembled WGS sequence"/>
</dbReference>
<evidence type="ECO:0000313" key="2">
    <source>
        <dbReference type="Proteomes" id="UP000796104"/>
    </source>
</evidence>